<reference evidence="1 2" key="1">
    <citation type="submission" date="2018-06" db="EMBL/GenBank/DDBJ databases">
        <authorList>
            <consortium name="Pathogen Informatics"/>
            <person name="Doyle S."/>
        </authorList>
    </citation>
    <scope>NUCLEOTIDE SEQUENCE [LARGE SCALE GENOMIC DNA]</scope>
    <source>
        <strain evidence="1 2">NCTC11807</strain>
    </source>
</reference>
<proteinExistence type="predicted"/>
<evidence type="ECO:0000313" key="1">
    <source>
        <dbReference type="EMBL" id="SUM73732.1"/>
    </source>
</evidence>
<protein>
    <submittedName>
        <fullName evidence="1">Uncharacterized protein</fullName>
    </submittedName>
</protein>
<sequence length="94" mass="10957">MDKKKLIKTLINVLPIVIVPLVTERKRIKEHPDVQKVTDTTSKATSKTTSVISNKVSDVKEYVGYKKQEFDNKREFKKFLKKMILPILRKKVKS</sequence>
<evidence type="ECO:0000313" key="2">
    <source>
        <dbReference type="Proteomes" id="UP000255425"/>
    </source>
</evidence>
<dbReference type="Proteomes" id="UP000255425">
    <property type="component" value="Unassembled WGS sequence"/>
</dbReference>
<keyword evidence="2" id="KW-1185">Reference proteome</keyword>
<organism evidence="1 2">
    <name type="scientific">Staphylococcus saccharolyticus</name>
    <dbReference type="NCBI Taxonomy" id="33028"/>
    <lineage>
        <taxon>Bacteria</taxon>
        <taxon>Bacillati</taxon>
        <taxon>Bacillota</taxon>
        <taxon>Bacilli</taxon>
        <taxon>Bacillales</taxon>
        <taxon>Staphylococcaceae</taxon>
        <taxon>Staphylococcus</taxon>
    </lineage>
</organism>
<gene>
    <name evidence="1" type="ORF">NCTC11807_02300</name>
</gene>
<dbReference type="AlphaFoldDB" id="A0A380H9S9"/>
<name>A0A380H9S9_9STAP</name>
<dbReference type="EMBL" id="UHDZ01000001">
    <property type="protein sequence ID" value="SUM73732.1"/>
    <property type="molecule type" value="Genomic_DNA"/>
</dbReference>
<accession>A0A380H9S9</accession>